<dbReference type="InterPro" id="IPR007372">
    <property type="entry name" value="Lipid/polyisoprenoid-bd_YceI"/>
</dbReference>
<comment type="caution">
    <text evidence="3">The sequence shown here is derived from an EMBL/GenBank/DDBJ whole genome shotgun (WGS) entry which is preliminary data.</text>
</comment>
<evidence type="ECO:0000313" key="4">
    <source>
        <dbReference type="Proteomes" id="UP000002931"/>
    </source>
</evidence>
<organism evidence="3 4">
    <name type="scientific">Maritimibacter alkaliphilus HTCC2654</name>
    <dbReference type="NCBI Taxonomy" id="314271"/>
    <lineage>
        <taxon>Bacteria</taxon>
        <taxon>Pseudomonadati</taxon>
        <taxon>Pseudomonadota</taxon>
        <taxon>Alphaproteobacteria</taxon>
        <taxon>Rhodobacterales</taxon>
        <taxon>Roseobacteraceae</taxon>
        <taxon>Maritimibacter</taxon>
    </lineage>
</organism>
<evidence type="ECO:0000313" key="3">
    <source>
        <dbReference type="EMBL" id="EAQ13849.1"/>
    </source>
</evidence>
<feature type="chain" id="PRO_5002660241" description="Lipid/polyisoprenoid-binding YceI-like domain-containing protein" evidence="1">
    <location>
        <begin position="21"/>
        <end position="189"/>
    </location>
</feature>
<dbReference type="SMART" id="SM00867">
    <property type="entry name" value="YceI"/>
    <property type="match status" value="1"/>
</dbReference>
<sequence>MHYVWAGALALIFSVSAALAEPVKYVLDAANSVVSYEVGFGQDKITGRMPIKAADVTLDFQRNANSNVAVVLNAAGASSSFPFAEQALKGPKVLATGQFPELVFRSSAFRIGTTTAEVDGQVTIRGVTRPIRLSAQVFRQQGTDPGDLSKMSVHISGAVNRSDFGATGWSDMVSDRVVVQIVARLNRAG</sequence>
<feature type="signal peptide" evidence="1">
    <location>
        <begin position="1"/>
        <end position="20"/>
    </location>
</feature>
<keyword evidence="4" id="KW-1185">Reference proteome</keyword>
<dbReference type="HOGENOM" id="CLU_071003_1_2_5"/>
<gene>
    <name evidence="3" type="ORF">RB2654_12289</name>
</gene>
<dbReference type="RefSeq" id="WP_008331998.1">
    <property type="nucleotide sequence ID" value="NZ_CH902578.1"/>
</dbReference>
<dbReference type="PANTHER" id="PTHR34406">
    <property type="entry name" value="PROTEIN YCEI"/>
    <property type="match status" value="1"/>
</dbReference>
<evidence type="ECO:0000259" key="2">
    <source>
        <dbReference type="SMART" id="SM00867"/>
    </source>
</evidence>
<accession>A3VCI3</accession>
<proteinExistence type="predicted"/>
<evidence type="ECO:0000256" key="1">
    <source>
        <dbReference type="SAM" id="SignalP"/>
    </source>
</evidence>
<dbReference type="Gene3D" id="2.40.128.110">
    <property type="entry name" value="Lipid/polyisoprenoid-binding, YceI-like"/>
    <property type="match status" value="1"/>
</dbReference>
<dbReference type="PANTHER" id="PTHR34406:SF1">
    <property type="entry name" value="PROTEIN YCEI"/>
    <property type="match status" value="1"/>
</dbReference>
<dbReference type="Proteomes" id="UP000002931">
    <property type="component" value="Unassembled WGS sequence"/>
</dbReference>
<dbReference type="Pfam" id="PF04264">
    <property type="entry name" value="YceI"/>
    <property type="match status" value="1"/>
</dbReference>
<dbReference type="SUPFAM" id="SSF101874">
    <property type="entry name" value="YceI-like"/>
    <property type="match status" value="1"/>
</dbReference>
<dbReference type="EMBL" id="AAMT01000003">
    <property type="protein sequence ID" value="EAQ13849.1"/>
    <property type="molecule type" value="Genomic_DNA"/>
</dbReference>
<dbReference type="InterPro" id="IPR036761">
    <property type="entry name" value="TTHA0802/YceI-like_sf"/>
</dbReference>
<dbReference type="STRING" id="314271.RB2654_12289"/>
<dbReference type="OrthoDB" id="9811006at2"/>
<protein>
    <recommendedName>
        <fullName evidence="2">Lipid/polyisoprenoid-binding YceI-like domain-containing protein</fullName>
    </recommendedName>
</protein>
<name>A3VCI3_9RHOB</name>
<keyword evidence="1" id="KW-0732">Signal</keyword>
<feature type="domain" description="Lipid/polyisoprenoid-binding YceI-like" evidence="2">
    <location>
        <begin position="24"/>
        <end position="186"/>
    </location>
</feature>
<dbReference type="eggNOG" id="COG2353">
    <property type="taxonomic scope" value="Bacteria"/>
</dbReference>
<dbReference type="AlphaFoldDB" id="A3VCI3"/>
<reference evidence="3 4" key="1">
    <citation type="journal article" date="2010" name="J. Bacteriol.">
        <title>Genome sequences of Pelagibaca bermudensis HTCC2601T and Maritimibacter alkaliphilus HTCC2654T, the type strains of two marine Roseobacter genera.</title>
        <authorList>
            <person name="Thrash J.C."/>
            <person name="Cho J.C."/>
            <person name="Ferriera S."/>
            <person name="Johnson J."/>
            <person name="Vergin K.L."/>
            <person name="Giovannoni S.J."/>
        </authorList>
    </citation>
    <scope>NUCLEOTIDE SEQUENCE [LARGE SCALE GENOMIC DNA]</scope>
    <source>
        <strain evidence="3 4">HTCC2654</strain>
    </source>
</reference>